<dbReference type="OrthoDB" id="9774900at2"/>
<feature type="region of interest" description="Disordered" evidence="5">
    <location>
        <begin position="1"/>
        <end position="25"/>
    </location>
</feature>
<dbReference type="InterPro" id="IPR007343">
    <property type="entry name" value="Uncharacterised_pept_Zn_put"/>
</dbReference>
<keyword evidence="7" id="KW-1185">Reference proteome</keyword>
<evidence type="ECO:0000256" key="1">
    <source>
        <dbReference type="ARBA" id="ARBA00004167"/>
    </source>
</evidence>
<evidence type="ECO:0000256" key="2">
    <source>
        <dbReference type="ARBA" id="ARBA00022692"/>
    </source>
</evidence>
<dbReference type="PANTHER" id="PTHR30168">
    <property type="entry name" value="PUTATIVE MEMBRANE PROTEIN YPFJ"/>
    <property type="match status" value="1"/>
</dbReference>
<dbReference type="AlphaFoldDB" id="A0A1H7XM27"/>
<dbReference type="RefSeq" id="WP_042449898.1">
    <property type="nucleotide sequence ID" value="NZ_BBPN01000017.1"/>
</dbReference>
<dbReference type="Pfam" id="PF04228">
    <property type="entry name" value="Zn_peptidase"/>
    <property type="match status" value="1"/>
</dbReference>
<dbReference type="Proteomes" id="UP000183015">
    <property type="component" value="Unassembled WGS sequence"/>
</dbReference>
<evidence type="ECO:0000256" key="4">
    <source>
        <dbReference type="ARBA" id="ARBA00023136"/>
    </source>
</evidence>
<gene>
    <name evidence="6" type="ORF">SAMN05414137_12467</name>
</gene>
<evidence type="ECO:0000313" key="7">
    <source>
        <dbReference type="Proteomes" id="UP000183015"/>
    </source>
</evidence>
<evidence type="ECO:0008006" key="8">
    <source>
        <dbReference type="Google" id="ProtNLM"/>
    </source>
</evidence>
<dbReference type="GO" id="GO:0016020">
    <property type="term" value="C:membrane"/>
    <property type="evidence" value="ECO:0007669"/>
    <property type="project" value="UniProtKB-SubCell"/>
</dbReference>
<dbReference type="EMBL" id="FOAZ01000024">
    <property type="protein sequence ID" value="SEM34049.1"/>
    <property type="molecule type" value="Genomic_DNA"/>
</dbReference>
<comment type="subcellular location">
    <subcellularLocation>
        <location evidence="1">Membrane</location>
        <topology evidence="1">Single-pass membrane protein</topology>
    </subcellularLocation>
</comment>
<evidence type="ECO:0000256" key="3">
    <source>
        <dbReference type="ARBA" id="ARBA00022989"/>
    </source>
</evidence>
<proteinExistence type="predicted"/>
<dbReference type="STRING" id="235985.SAMN05414137_12467"/>
<evidence type="ECO:0000256" key="5">
    <source>
        <dbReference type="SAM" id="MobiDB-lite"/>
    </source>
</evidence>
<organism evidence="6 7">
    <name type="scientific">Streptacidiphilus jiangxiensis</name>
    <dbReference type="NCBI Taxonomy" id="235985"/>
    <lineage>
        <taxon>Bacteria</taxon>
        <taxon>Bacillati</taxon>
        <taxon>Actinomycetota</taxon>
        <taxon>Actinomycetes</taxon>
        <taxon>Kitasatosporales</taxon>
        <taxon>Streptomycetaceae</taxon>
        <taxon>Streptacidiphilus</taxon>
    </lineage>
</organism>
<keyword evidence="2" id="KW-0812">Transmembrane</keyword>
<name>A0A1H7XM27_STRJI</name>
<reference evidence="7" key="1">
    <citation type="submission" date="2016-10" db="EMBL/GenBank/DDBJ databases">
        <authorList>
            <person name="Varghese N."/>
        </authorList>
    </citation>
    <scope>NUCLEOTIDE SEQUENCE [LARGE SCALE GENOMIC DNA]</scope>
    <source>
        <strain evidence="7">DSM 45096 / BCRC 16803 / CGMCC 4.1857 / CIP 109030 / JCM 12277 / KCTC 19219 / NBRC 100920 / 33214</strain>
    </source>
</reference>
<dbReference type="SUPFAM" id="SSF55486">
    <property type="entry name" value="Metalloproteases ('zincins'), catalytic domain"/>
    <property type="match status" value="1"/>
</dbReference>
<dbReference type="eggNOG" id="COG2321">
    <property type="taxonomic scope" value="Bacteria"/>
</dbReference>
<accession>A0A1H7XM27</accession>
<sequence>MQFDDDAGLDTSEVQDRRGWGGLPGGGKTVGGGVVGLLVALVAVLFGVDPALLGLSGGAGGTPAAGTGQVQSAGQLAATCRTGRDANARDDCRAVAVVNSVQSYWQQYFASHGRRYTTAPTVFFSGSVNTRCGAASSAVGPFYCPGDAQVYLDLGFYQELRTKFGAKGGPFAEAYVLAHEYGHHVQNLTGQMAKGGGQGANSGSVRLELQADCYAGVWAHHATTTPSASTGRPLITSLTAGDISDGLDAAASVGDDRIQQRYQGRVTPESWTHGSAAQRQQWFTTGYRSGDPSSCNTFS</sequence>
<keyword evidence="3" id="KW-1133">Transmembrane helix</keyword>
<evidence type="ECO:0000313" key="6">
    <source>
        <dbReference type="EMBL" id="SEM34049.1"/>
    </source>
</evidence>
<keyword evidence="4" id="KW-0472">Membrane</keyword>
<dbReference type="PANTHER" id="PTHR30168:SF0">
    <property type="entry name" value="INNER MEMBRANE PROTEIN"/>
    <property type="match status" value="1"/>
</dbReference>
<protein>
    <recommendedName>
        <fullName evidence="8">Neutral zinc metallopeptidase</fullName>
    </recommendedName>
</protein>